<reference evidence="1 2" key="1">
    <citation type="submission" date="2018-06" db="EMBL/GenBank/DDBJ databases">
        <title>Completed Genome Sequences of 32 Strains from Various Serotypes of Salmonella enterica.</title>
        <authorList>
            <person name="Nash J.H.E."/>
            <person name="Robertson J."/>
            <person name="Bessonov K."/>
        </authorList>
    </citation>
    <scope>NUCLEOTIDE SEQUENCE [LARGE SCALE GENOMIC DNA]</scope>
    <source>
        <strain evidence="1 2">SA20021456</strain>
    </source>
</reference>
<organism evidence="1 2">
    <name type="scientific">Salmonella enterica</name>
    <name type="common">Salmonella choleraesuis</name>
    <dbReference type="NCBI Taxonomy" id="28901"/>
    <lineage>
        <taxon>Bacteria</taxon>
        <taxon>Pseudomonadati</taxon>
        <taxon>Pseudomonadota</taxon>
        <taxon>Gammaproteobacteria</taxon>
        <taxon>Enterobacterales</taxon>
        <taxon>Enterobacteriaceae</taxon>
        <taxon>Salmonella</taxon>
    </lineage>
</organism>
<evidence type="ECO:0000313" key="1">
    <source>
        <dbReference type="EMBL" id="AXD71530.1"/>
    </source>
</evidence>
<dbReference type="EMBL" id="CP030219">
    <property type="protein sequence ID" value="AXD71530.1"/>
    <property type="molecule type" value="Genomic_DNA"/>
</dbReference>
<dbReference type="Gene3D" id="3.30.50.20">
    <property type="entry name" value="prophage-derive protein ybcO"/>
    <property type="match status" value="1"/>
</dbReference>
<evidence type="ECO:0000313" key="2">
    <source>
        <dbReference type="Proteomes" id="UP000251994"/>
    </source>
</evidence>
<dbReference type="RefSeq" id="WP_154807608.1">
    <property type="nucleotide sequence ID" value="NZ_CP030219.1"/>
</dbReference>
<sequence>MLVSEMKSIYRNKKWLAAVGQIEQCVLCGRWGTQVAHRNESKGMGLKTDDCATAALCLECHHEIDNGSHLSREERRQLMNKAIVLTVVELARRGLIIPAMIKA</sequence>
<evidence type="ECO:0008006" key="3">
    <source>
        <dbReference type="Google" id="ProtNLM"/>
    </source>
</evidence>
<name>A0A7U6BJK6_SALER</name>
<dbReference type="Proteomes" id="UP000251994">
    <property type="component" value="Chromosome"/>
</dbReference>
<proteinExistence type="predicted"/>
<dbReference type="AlphaFoldDB" id="A0A7U6BJK6"/>
<gene>
    <name evidence="1" type="ORF">CHC34_11540</name>
</gene>
<accession>A0A7U6BJK6</accession>
<protein>
    <recommendedName>
        <fullName evidence="3">DUF1364 family protein</fullName>
    </recommendedName>
</protein>